<reference evidence="2" key="1">
    <citation type="journal article" date="2015" name="Nature">
        <title>Complex archaea that bridge the gap between prokaryotes and eukaryotes.</title>
        <authorList>
            <person name="Spang A."/>
            <person name="Saw J.H."/>
            <person name="Jorgensen S.L."/>
            <person name="Zaremba-Niedzwiedzka K."/>
            <person name="Martijn J."/>
            <person name="Lind A.E."/>
            <person name="van Eijk R."/>
            <person name="Schleper C."/>
            <person name="Guy L."/>
            <person name="Ettema T.J."/>
        </authorList>
    </citation>
    <scope>NUCLEOTIDE SEQUENCE</scope>
</reference>
<comment type="caution">
    <text evidence="2">The sequence shown here is derived from an EMBL/GenBank/DDBJ whole genome shotgun (WGS) entry which is preliminary data.</text>
</comment>
<accession>A0A0F9ARA3</accession>
<dbReference type="InterPro" id="IPR027414">
    <property type="entry name" value="GH95_N_dom"/>
</dbReference>
<dbReference type="Pfam" id="PF14498">
    <property type="entry name" value="Glyco_hyd_65N_2"/>
    <property type="match status" value="1"/>
</dbReference>
<dbReference type="Gene3D" id="2.70.98.50">
    <property type="entry name" value="putative glycoside hydrolase family protein from bacillus halodurans"/>
    <property type="match status" value="1"/>
</dbReference>
<name>A0A0F9ARA3_9ZZZZ</name>
<feature type="domain" description="Glycosyl hydrolase family 95 N-terminal" evidence="1">
    <location>
        <begin position="40"/>
        <end position="62"/>
    </location>
</feature>
<proteinExistence type="predicted"/>
<sequence length="68" mass="7534">PQGLDHPQALKLLAEFRTAVENPVGHMAARAGMPRGETTLWYRRPAEQWDEALPLGNGRLGCGVRRGR</sequence>
<evidence type="ECO:0000313" key="2">
    <source>
        <dbReference type="EMBL" id="KKK74721.1"/>
    </source>
</evidence>
<gene>
    <name evidence="2" type="ORF">LCGC14_2880930</name>
</gene>
<evidence type="ECO:0000259" key="1">
    <source>
        <dbReference type="Pfam" id="PF14498"/>
    </source>
</evidence>
<protein>
    <recommendedName>
        <fullName evidence="1">Glycosyl hydrolase family 95 N-terminal domain-containing protein</fullName>
    </recommendedName>
</protein>
<dbReference type="AlphaFoldDB" id="A0A0F9ARA3"/>
<dbReference type="EMBL" id="LAZR01056186">
    <property type="protein sequence ID" value="KKK74721.1"/>
    <property type="molecule type" value="Genomic_DNA"/>
</dbReference>
<feature type="non-terminal residue" evidence="2">
    <location>
        <position position="1"/>
    </location>
</feature>
<organism evidence="2">
    <name type="scientific">marine sediment metagenome</name>
    <dbReference type="NCBI Taxonomy" id="412755"/>
    <lineage>
        <taxon>unclassified sequences</taxon>
        <taxon>metagenomes</taxon>
        <taxon>ecological metagenomes</taxon>
    </lineage>
</organism>